<dbReference type="InterPro" id="IPR006059">
    <property type="entry name" value="SBP"/>
</dbReference>
<dbReference type="PANTHER" id="PTHR43649:SF30">
    <property type="entry name" value="ABC TRANSPORTER SUBSTRATE-BINDING PROTEIN"/>
    <property type="match status" value="1"/>
</dbReference>
<organism evidence="2 3">
    <name type="scientific">Sphaerisporangium corydalis</name>
    <dbReference type="NCBI Taxonomy" id="1441875"/>
    <lineage>
        <taxon>Bacteria</taxon>
        <taxon>Bacillati</taxon>
        <taxon>Actinomycetota</taxon>
        <taxon>Actinomycetes</taxon>
        <taxon>Streptosporangiales</taxon>
        <taxon>Streptosporangiaceae</taxon>
        <taxon>Sphaerisporangium</taxon>
    </lineage>
</organism>
<accession>A0ABV9E806</accession>
<protein>
    <submittedName>
        <fullName evidence="2">ABC transporter substrate-binding protein</fullName>
    </submittedName>
</protein>
<dbReference type="SUPFAM" id="SSF53850">
    <property type="entry name" value="Periplasmic binding protein-like II"/>
    <property type="match status" value="1"/>
</dbReference>
<sequence length="434" mass="47203">MRRARSRGARYAAAAALVAALAGLTACGGGKAEEATGPVKVVWWHGQVENQAKVIQNLVADYNRTHPGVQVVPAVGTTNVDDMLQKVQAALAGGDAPDIAYMYGSWSAHLAKSPKVVDLTKIVKDPAFGWDDFWPSERAVAEVNGKVIGIPAIVDNLAVVYNKKLFDAAGLAYPSKDWTWDDFRAAAKKLTSPEKGVYGTSYPVTGSEDTVWRFWPMLWQQGGAIVSPDGKKSAFDTPQAAQALTLWQQMAREDKSVYLDQNGEKFLPLFQSGKTGMVIAGPWALFDFIDHKIDYGVQVLPGYGGNHETIAGPDNWVVFDNGARRSKAATDFLTWLTRPEQDARWTLGLGNLPVRKATMALPAYKKFVQDFPDVDVFTANLDNAKQARPALEAYPEFSEKVGDAIAHVLIAGAPVQQALDQAVKDGDRVLARSR</sequence>
<evidence type="ECO:0000313" key="2">
    <source>
        <dbReference type="EMBL" id="MFC4585662.1"/>
    </source>
</evidence>
<dbReference type="Gene3D" id="3.40.190.10">
    <property type="entry name" value="Periplasmic binding protein-like II"/>
    <property type="match status" value="1"/>
</dbReference>
<dbReference type="Proteomes" id="UP001595891">
    <property type="component" value="Unassembled WGS sequence"/>
</dbReference>
<dbReference type="PANTHER" id="PTHR43649">
    <property type="entry name" value="ARABINOSE-BINDING PROTEIN-RELATED"/>
    <property type="match status" value="1"/>
</dbReference>
<proteinExistence type="predicted"/>
<reference evidence="3" key="1">
    <citation type="journal article" date="2019" name="Int. J. Syst. Evol. Microbiol.">
        <title>The Global Catalogue of Microorganisms (GCM) 10K type strain sequencing project: providing services to taxonomists for standard genome sequencing and annotation.</title>
        <authorList>
            <consortium name="The Broad Institute Genomics Platform"/>
            <consortium name="The Broad Institute Genome Sequencing Center for Infectious Disease"/>
            <person name="Wu L."/>
            <person name="Ma J."/>
        </authorList>
    </citation>
    <scope>NUCLEOTIDE SEQUENCE [LARGE SCALE GENOMIC DNA]</scope>
    <source>
        <strain evidence="3">CCUG 49560</strain>
    </source>
</reference>
<feature type="chain" id="PRO_5046045591" evidence="1">
    <location>
        <begin position="29"/>
        <end position="434"/>
    </location>
</feature>
<comment type="caution">
    <text evidence="2">The sequence shown here is derived from an EMBL/GenBank/DDBJ whole genome shotgun (WGS) entry which is preliminary data.</text>
</comment>
<feature type="signal peptide" evidence="1">
    <location>
        <begin position="1"/>
        <end position="28"/>
    </location>
</feature>
<gene>
    <name evidence="2" type="ORF">ACFO8L_06250</name>
</gene>
<evidence type="ECO:0000313" key="3">
    <source>
        <dbReference type="Proteomes" id="UP001595891"/>
    </source>
</evidence>
<keyword evidence="3" id="KW-1185">Reference proteome</keyword>
<dbReference type="InterPro" id="IPR050490">
    <property type="entry name" value="Bact_solute-bd_prot1"/>
</dbReference>
<dbReference type="PROSITE" id="PS51257">
    <property type="entry name" value="PROKAR_LIPOPROTEIN"/>
    <property type="match status" value="1"/>
</dbReference>
<dbReference type="RefSeq" id="WP_262847304.1">
    <property type="nucleotide sequence ID" value="NZ_JANZYP010000061.1"/>
</dbReference>
<dbReference type="EMBL" id="JBHSFN010000003">
    <property type="protein sequence ID" value="MFC4585662.1"/>
    <property type="molecule type" value="Genomic_DNA"/>
</dbReference>
<evidence type="ECO:0000256" key="1">
    <source>
        <dbReference type="SAM" id="SignalP"/>
    </source>
</evidence>
<keyword evidence="1" id="KW-0732">Signal</keyword>
<dbReference type="Pfam" id="PF01547">
    <property type="entry name" value="SBP_bac_1"/>
    <property type="match status" value="1"/>
</dbReference>
<dbReference type="CDD" id="cd14748">
    <property type="entry name" value="PBP2_UgpB"/>
    <property type="match status" value="1"/>
</dbReference>
<name>A0ABV9E806_9ACTN</name>